<feature type="region of interest" description="Disordered" evidence="1">
    <location>
        <begin position="64"/>
        <end position="83"/>
    </location>
</feature>
<evidence type="ECO:0000256" key="1">
    <source>
        <dbReference type="SAM" id="MobiDB-lite"/>
    </source>
</evidence>
<feature type="region of interest" description="Disordered" evidence="1">
    <location>
        <begin position="1"/>
        <end position="24"/>
    </location>
</feature>
<evidence type="ECO:0000313" key="2">
    <source>
        <dbReference type="EMBL" id="GGN99429.1"/>
    </source>
</evidence>
<sequence length="83" mass="8211">MSALSRDPGGGECALARAAPEDGASTPVAAITEIEDALIAIQAGAVRLCAATLHSEIGDTYRGPITAAPGDCLPRVRPGTPGA</sequence>
<comment type="caution">
    <text evidence="2">The sequence shown here is derived from an EMBL/GenBank/DDBJ whole genome shotgun (WGS) entry which is preliminary data.</text>
</comment>
<evidence type="ECO:0000313" key="3">
    <source>
        <dbReference type="Proteomes" id="UP000658127"/>
    </source>
</evidence>
<reference evidence="3" key="1">
    <citation type="journal article" date="2019" name="Int. J. Syst. Evol. Microbiol.">
        <title>The Global Catalogue of Microorganisms (GCM) 10K type strain sequencing project: providing services to taxonomists for standard genome sequencing and annotation.</title>
        <authorList>
            <consortium name="The Broad Institute Genomics Platform"/>
            <consortium name="The Broad Institute Genome Sequencing Center for Infectious Disease"/>
            <person name="Wu L."/>
            <person name="Ma J."/>
        </authorList>
    </citation>
    <scope>NUCLEOTIDE SEQUENCE [LARGE SCALE GENOMIC DNA]</scope>
    <source>
        <strain evidence="3">CGMCC 4.7329</strain>
    </source>
</reference>
<dbReference type="Proteomes" id="UP000658127">
    <property type="component" value="Unassembled WGS sequence"/>
</dbReference>
<organism evidence="2 3">
    <name type="scientific">Nocardia rhizosphaerihabitans</name>
    <dbReference type="NCBI Taxonomy" id="1691570"/>
    <lineage>
        <taxon>Bacteria</taxon>
        <taxon>Bacillati</taxon>
        <taxon>Actinomycetota</taxon>
        <taxon>Actinomycetes</taxon>
        <taxon>Mycobacteriales</taxon>
        <taxon>Nocardiaceae</taxon>
        <taxon>Nocardia</taxon>
    </lineage>
</organism>
<gene>
    <name evidence="2" type="ORF">GCM10011610_67360</name>
</gene>
<accession>A0ABQ2L3I4</accession>
<keyword evidence="3" id="KW-1185">Reference proteome</keyword>
<dbReference type="EMBL" id="BMNE01000013">
    <property type="protein sequence ID" value="GGN99429.1"/>
    <property type="molecule type" value="Genomic_DNA"/>
</dbReference>
<name>A0ABQ2L3I4_9NOCA</name>
<proteinExistence type="predicted"/>
<protein>
    <submittedName>
        <fullName evidence="2">Uncharacterized protein</fullName>
    </submittedName>
</protein>